<dbReference type="PANTHER" id="PTHR10836">
    <property type="entry name" value="GLYCERALDEHYDE 3-PHOSPHATE DEHYDROGENASE"/>
    <property type="match status" value="1"/>
</dbReference>
<dbReference type="PANTHER" id="PTHR10836:SF132">
    <property type="entry name" value="GLYCERALDEHYDE-3-PHOSPHATE DEHYDROGENASE"/>
    <property type="match status" value="1"/>
</dbReference>
<dbReference type="EC" id="1.2.1.12" evidence="5"/>
<feature type="site" description="Activates thiol group during catalysis" evidence="13">
    <location>
        <position position="197"/>
    </location>
</feature>
<organism evidence="16 17">
    <name type="scientific">Physcomitrium patens</name>
    <name type="common">Spreading-leaved earth moss</name>
    <name type="synonym">Physcomitrella patens</name>
    <dbReference type="NCBI Taxonomy" id="3218"/>
    <lineage>
        <taxon>Eukaryota</taxon>
        <taxon>Viridiplantae</taxon>
        <taxon>Streptophyta</taxon>
        <taxon>Embryophyta</taxon>
        <taxon>Bryophyta</taxon>
        <taxon>Bryophytina</taxon>
        <taxon>Bryopsida</taxon>
        <taxon>Funariidae</taxon>
        <taxon>Funariales</taxon>
        <taxon>Funariaceae</taxon>
        <taxon>Physcomitrium</taxon>
    </lineage>
</organism>
<keyword evidence="8" id="KW-0560">Oxidoreductase</keyword>
<comment type="pathway">
    <text evidence="2">Carbohydrate degradation; glycolysis; pyruvate from D-glyceraldehyde 3-phosphate: step 1/5.</text>
</comment>
<proteinExistence type="inferred from homology"/>
<dbReference type="Gene3D" id="3.40.50.720">
    <property type="entry name" value="NAD(P)-binding Rossmann-like Domain"/>
    <property type="match status" value="1"/>
</dbReference>
<evidence type="ECO:0000256" key="14">
    <source>
        <dbReference type="RuleBase" id="RU000397"/>
    </source>
</evidence>
<dbReference type="GO" id="GO:0004365">
    <property type="term" value="F:glyceraldehyde-3-phosphate dehydrogenase (NAD+) (phosphorylating) activity"/>
    <property type="evidence" value="ECO:0000318"/>
    <property type="project" value="GO_Central"/>
</dbReference>
<evidence type="ECO:0000256" key="12">
    <source>
        <dbReference type="PIRSR" id="PIRSR000149-3"/>
    </source>
</evidence>
<comment type="similarity">
    <text evidence="3 14">Belongs to the glyceraldehyde-3-phosphate dehydrogenase family.</text>
</comment>
<comment type="function">
    <text evidence="11">Key enzyme in glycolysis that catalyzes the first step of the pathway by converting D-glyceraldehyde 3-phosphate (G3P) into 3-phospho-D-glyceroyl phosphate. Essential for the maintenance of cellular ATP levels and carbohydrate metabolism.</text>
</comment>
<dbReference type="InterPro" id="IPR036291">
    <property type="entry name" value="NAD(P)-bd_dom_sf"/>
</dbReference>
<dbReference type="InterPro" id="IPR020828">
    <property type="entry name" value="GlycerAld_3-P_DH_NAD(P)-bd"/>
</dbReference>
<dbReference type="CDD" id="cd18126">
    <property type="entry name" value="GAPDH_I_C"/>
    <property type="match status" value="1"/>
</dbReference>
<evidence type="ECO:0000256" key="13">
    <source>
        <dbReference type="PIRSR" id="PIRSR000149-4"/>
    </source>
</evidence>
<dbReference type="OrthoDB" id="1152826at2759"/>
<evidence type="ECO:0000256" key="2">
    <source>
        <dbReference type="ARBA" id="ARBA00004869"/>
    </source>
</evidence>
<comment type="subcellular location">
    <subcellularLocation>
        <location evidence="1">Cytoplasm</location>
    </subcellularLocation>
</comment>
<sequence>MRNSGWIPEGASGKIIPEKVRIGINGFGRFGRLVARVALERNDIELVAVNDPFISTDYMAHMFKYDTVHGRMTEADIYAEDEQTFSFSGKKVAILGFKELSEIPWGEHGVDFVVECTGNYSMKDQAAEHLKGGAKKVIITGFSKDAPMFVVGVNECDYRSEYNVVSMASSTTNCLTPLVKVLNDKFGVVEGVMTTVHSLTATEKLLDRPSRKDLRDGCANIIASTTSATKAIGRLIPRMNGKIKGMAFRVPTADASLIDVAFKLDQCVSYEQVCEAIKEEAEGSLKGILGYTEEDAASTDFIGDSRSCILDAKAGLSLGNGYFKLMAWFDNEWGYSHRVVEFIIHMALMQRTPSHFQTHHARESQ</sequence>
<evidence type="ECO:0000313" key="17">
    <source>
        <dbReference type="Proteomes" id="UP000006727"/>
    </source>
</evidence>
<dbReference type="Proteomes" id="UP000006727">
    <property type="component" value="Chromosome 24"/>
</dbReference>
<reference evidence="16 17" key="1">
    <citation type="journal article" date="2008" name="Science">
        <title>The Physcomitrella genome reveals evolutionary insights into the conquest of land by plants.</title>
        <authorList>
            <person name="Rensing S."/>
            <person name="Lang D."/>
            <person name="Zimmer A."/>
            <person name="Terry A."/>
            <person name="Salamov A."/>
            <person name="Shapiro H."/>
            <person name="Nishiyama T."/>
            <person name="Perroud P.-F."/>
            <person name="Lindquist E."/>
            <person name="Kamisugi Y."/>
            <person name="Tanahashi T."/>
            <person name="Sakakibara K."/>
            <person name="Fujita T."/>
            <person name="Oishi K."/>
            <person name="Shin-I T."/>
            <person name="Kuroki Y."/>
            <person name="Toyoda A."/>
            <person name="Suzuki Y."/>
            <person name="Hashimoto A."/>
            <person name="Yamaguchi K."/>
            <person name="Sugano A."/>
            <person name="Kohara Y."/>
            <person name="Fujiyama A."/>
            <person name="Anterola A."/>
            <person name="Aoki S."/>
            <person name="Ashton N."/>
            <person name="Barbazuk W.B."/>
            <person name="Barker E."/>
            <person name="Bennetzen J."/>
            <person name="Bezanilla M."/>
            <person name="Blankenship R."/>
            <person name="Cho S.H."/>
            <person name="Dutcher S."/>
            <person name="Estelle M."/>
            <person name="Fawcett J.A."/>
            <person name="Gundlach H."/>
            <person name="Hanada K."/>
            <person name="Heyl A."/>
            <person name="Hicks K.A."/>
            <person name="Hugh J."/>
            <person name="Lohr M."/>
            <person name="Mayer K."/>
            <person name="Melkozernov A."/>
            <person name="Murata T."/>
            <person name="Nelson D."/>
            <person name="Pils B."/>
            <person name="Prigge M."/>
            <person name="Reiss B."/>
            <person name="Renner T."/>
            <person name="Rombauts S."/>
            <person name="Rushton P."/>
            <person name="Sanderfoot A."/>
            <person name="Schween G."/>
            <person name="Shiu S.-H."/>
            <person name="Stueber K."/>
            <person name="Theodoulou F.L."/>
            <person name="Tu H."/>
            <person name="Van de Peer Y."/>
            <person name="Verrier P.J."/>
            <person name="Waters E."/>
            <person name="Wood A."/>
            <person name="Yang L."/>
            <person name="Cove D."/>
            <person name="Cuming A."/>
            <person name="Hasebe M."/>
            <person name="Lucas S."/>
            <person name="Mishler D.B."/>
            <person name="Reski R."/>
            <person name="Grigoriev I."/>
            <person name="Quatrano R.S."/>
            <person name="Boore J.L."/>
        </authorList>
    </citation>
    <scope>NUCLEOTIDE SEQUENCE [LARGE SCALE GENOMIC DNA]</scope>
    <source>
        <strain evidence="16 17">cv. Gransden 2004</strain>
    </source>
</reference>
<evidence type="ECO:0000256" key="10">
    <source>
        <dbReference type="ARBA" id="ARBA00023152"/>
    </source>
</evidence>
<dbReference type="GO" id="GO:0051287">
    <property type="term" value="F:NAD binding"/>
    <property type="evidence" value="ECO:0007669"/>
    <property type="project" value="InterPro"/>
</dbReference>
<dbReference type="InParanoid" id="A0A7I4CRT9"/>
<feature type="binding site" evidence="12">
    <location>
        <position position="51"/>
    </location>
    <ligand>
        <name>NAD(+)</name>
        <dbReference type="ChEBI" id="CHEBI:57540"/>
    </ligand>
</feature>
<feature type="binding site" evidence="12">
    <location>
        <position position="140"/>
    </location>
    <ligand>
        <name>NAD(+)</name>
        <dbReference type="ChEBI" id="CHEBI:57540"/>
    </ligand>
</feature>
<evidence type="ECO:0000256" key="8">
    <source>
        <dbReference type="ARBA" id="ARBA00023002"/>
    </source>
</evidence>
<evidence type="ECO:0000256" key="6">
    <source>
        <dbReference type="ARBA" id="ARBA00022490"/>
    </source>
</evidence>
<keyword evidence="7 12" id="KW-0547">Nucleotide-binding</keyword>
<keyword evidence="10" id="KW-0324">Glycolysis</keyword>
<dbReference type="EnsemblPlants" id="Pp3c24_16410V3.6">
    <property type="protein sequence ID" value="Pp3c24_16410V3.6"/>
    <property type="gene ID" value="Pp3c24_16410"/>
</dbReference>
<evidence type="ECO:0000256" key="4">
    <source>
        <dbReference type="ARBA" id="ARBA00011881"/>
    </source>
</evidence>
<feature type="domain" description="Glyceraldehyde 3-phosphate dehydrogenase NAD(P) binding" evidence="15">
    <location>
        <begin position="20"/>
        <end position="170"/>
    </location>
</feature>
<dbReference type="SMART" id="SM00846">
    <property type="entry name" value="Gp_dh_N"/>
    <property type="match status" value="1"/>
</dbReference>
<dbReference type="CDD" id="cd05214">
    <property type="entry name" value="GAPDH_I_N"/>
    <property type="match status" value="1"/>
</dbReference>
<evidence type="ECO:0000259" key="15">
    <source>
        <dbReference type="SMART" id="SM00846"/>
    </source>
</evidence>
<evidence type="ECO:0000256" key="9">
    <source>
        <dbReference type="ARBA" id="ARBA00023027"/>
    </source>
</evidence>
<keyword evidence="6" id="KW-0963">Cytoplasm</keyword>
<dbReference type="SUPFAM" id="SSF55347">
    <property type="entry name" value="Glyceraldehyde-3-phosphate dehydrogenase-like, C-terminal domain"/>
    <property type="match status" value="1"/>
</dbReference>
<dbReference type="Gramene" id="Pp3c24_16410V3.6">
    <property type="protein sequence ID" value="Pp3c24_16410V3.6"/>
    <property type="gene ID" value="Pp3c24_16410"/>
</dbReference>
<dbReference type="EMBL" id="ABEU02000024">
    <property type="status" value="NOT_ANNOTATED_CDS"/>
    <property type="molecule type" value="Genomic_DNA"/>
</dbReference>
<dbReference type="GeneID" id="112276322"/>
<dbReference type="KEGG" id="ppp:112276322"/>
<feature type="binding site" evidence="12">
    <location>
        <position position="331"/>
    </location>
    <ligand>
        <name>NAD(+)</name>
        <dbReference type="ChEBI" id="CHEBI:57540"/>
    </ligand>
</feature>
<reference evidence="16 17" key="2">
    <citation type="journal article" date="2018" name="Plant J.">
        <title>The Physcomitrella patens chromosome-scale assembly reveals moss genome structure and evolution.</title>
        <authorList>
            <person name="Lang D."/>
            <person name="Ullrich K.K."/>
            <person name="Murat F."/>
            <person name="Fuchs J."/>
            <person name="Jenkins J."/>
            <person name="Haas F.B."/>
            <person name="Piednoel M."/>
            <person name="Gundlach H."/>
            <person name="Van Bel M."/>
            <person name="Meyberg R."/>
            <person name="Vives C."/>
            <person name="Morata J."/>
            <person name="Symeonidi A."/>
            <person name="Hiss M."/>
            <person name="Muchero W."/>
            <person name="Kamisugi Y."/>
            <person name="Saleh O."/>
            <person name="Blanc G."/>
            <person name="Decker E.L."/>
            <person name="van Gessel N."/>
            <person name="Grimwood J."/>
            <person name="Hayes R.D."/>
            <person name="Graham S.W."/>
            <person name="Gunter L.E."/>
            <person name="McDaniel S.F."/>
            <person name="Hoernstein S.N.W."/>
            <person name="Larsson A."/>
            <person name="Li F.W."/>
            <person name="Perroud P.F."/>
            <person name="Phillips J."/>
            <person name="Ranjan P."/>
            <person name="Rokshar D.S."/>
            <person name="Rothfels C.J."/>
            <person name="Schneider L."/>
            <person name="Shu S."/>
            <person name="Stevenson D.W."/>
            <person name="Thummler F."/>
            <person name="Tillich M."/>
            <person name="Villarreal Aguilar J.C."/>
            <person name="Widiez T."/>
            <person name="Wong G.K."/>
            <person name="Wymore A."/>
            <person name="Zhang Y."/>
            <person name="Zimmer A.D."/>
            <person name="Quatrano R.S."/>
            <person name="Mayer K.F.X."/>
            <person name="Goodstein D."/>
            <person name="Casacuberta J.M."/>
            <person name="Vandepoele K."/>
            <person name="Reski R."/>
            <person name="Cuming A.C."/>
            <person name="Tuskan G.A."/>
            <person name="Maumus F."/>
            <person name="Salse J."/>
            <person name="Schmutz J."/>
            <person name="Rensing S.A."/>
        </authorList>
    </citation>
    <scope>NUCLEOTIDE SEQUENCE [LARGE SCALE GENOMIC DNA]</scope>
    <source>
        <strain evidence="16 17">cv. Gransden 2004</strain>
    </source>
</reference>
<dbReference type="InterPro" id="IPR020829">
    <property type="entry name" value="GlycerAld_3-P_DH_cat"/>
</dbReference>
<dbReference type="FunFam" id="3.30.360.10:FF:000010">
    <property type="entry name" value="Glyceraldehyde-3-phosphate dehydrogenase"/>
    <property type="match status" value="1"/>
</dbReference>
<reference evidence="16" key="3">
    <citation type="submission" date="2020-12" db="UniProtKB">
        <authorList>
            <consortium name="EnsemblPlants"/>
        </authorList>
    </citation>
    <scope>IDENTIFICATION</scope>
</reference>
<dbReference type="RefSeq" id="XP_024363294.1">
    <property type="nucleotide sequence ID" value="XM_024507526.2"/>
</dbReference>
<dbReference type="Pfam" id="PF00044">
    <property type="entry name" value="Gp_dh_N"/>
    <property type="match status" value="1"/>
</dbReference>
<accession>A0A7I4CRT9</accession>
<evidence type="ECO:0000256" key="1">
    <source>
        <dbReference type="ARBA" id="ARBA00004496"/>
    </source>
</evidence>
<comment type="subunit">
    <text evidence="4">Homotetramer.</text>
</comment>
<evidence type="ECO:0000256" key="7">
    <source>
        <dbReference type="ARBA" id="ARBA00022741"/>
    </source>
</evidence>
<keyword evidence="17" id="KW-1185">Reference proteome</keyword>
<dbReference type="Gene3D" id="3.30.360.10">
    <property type="entry name" value="Dihydrodipicolinate Reductase, domain 2"/>
    <property type="match status" value="1"/>
</dbReference>
<name>A0A7I4CRT9_PHYPA</name>
<dbReference type="SUPFAM" id="SSF51735">
    <property type="entry name" value="NAD(P)-binding Rossmann-fold domains"/>
    <property type="match status" value="1"/>
</dbReference>
<dbReference type="Pfam" id="PF02800">
    <property type="entry name" value="Gp_dh_C"/>
    <property type="match status" value="1"/>
</dbReference>
<dbReference type="GO" id="GO:0006096">
    <property type="term" value="P:glycolytic process"/>
    <property type="evidence" value="ECO:0000318"/>
    <property type="project" value="GO_Central"/>
</dbReference>
<gene>
    <name evidence="16" type="primary">LOC112276322</name>
</gene>
<dbReference type="PIRSF" id="PIRSF000149">
    <property type="entry name" value="GAP_DH"/>
    <property type="match status" value="1"/>
</dbReference>
<dbReference type="AlphaFoldDB" id="A0A7I4CRT9"/>
<dbReference type="PRINTS" id="PR00078">
    <property type="entry name" value="G3PDHDRGNASE"/>
</dbReference>
<evidence type="ECO:0000256" key="5">
    <source>
        <dbReference type="ARBA" id="ARBA00013119"/>
    </source>
</evidence>
<evidence type="ECO:0000256" key="11">
    <source>
        <dbReference type="ARBA" id="ARBA00025350"/>
    </source>
</evidence>
<dbReference type="InterPro" id="IPR020831">
    <property type="entry name" value="GlycerAld/Erythrose_P_DH"/>
</dbReference>
<keyword evidence="9 12" id="KW-0520">NAD</keyword>
<evidence type="ECO:0000313" key="16">
    <source>
        <dbReference type="EnsemblPlants" id="Pp3c24_16410V3.6"/>
    </source>
</evidence>
<dbReference type="GO" id="GO:0005829">
    <property type="term" value="C:cytosol"/>
    <property type="evidence" value="ECO:0000318"/>
    <property type="project" value="GO_Central"/>
</dbReference>
<protein>
    <recommendedName>
        <fullName evidence="5">glyceraldehyde-3-phosphate dehydrogenase (phosphorylating)</fullName>
        <ecNumber evidence="5">1.2.1.12</ecNumber>
    </recommendedName>
</protein>
<dbReference type="FunFam" id="3.40.50.720:FF:000266">
    <property type="entry name" value="Glyceraldehyde-3-phosphate dehydrogenase"/>
    <property type="match status" value="1"/>
</dbReference>
<evidence type="ECO:0000256" key="3">
    <source>
        <dbReference type="ARBA" id="ARBA00007406"/>
    </source>
</evidence>